<evidence type="ECO:0000313" key="1">
    <source>
        <dbReference type="EMBL" id="KKM94484.1"/>
    </source>
</evidence>
<evidence type="ECO:0008006" key="2">
    <source>
        <dbReference type="Google" id="ProtNLM"/>
    </source>
</evidence>
<comment type="caution">
    <text evidence="1">The sequence shown here is derived from an EMBL/GenBank/DDBJ whole genome shotgun (WGS) entry which is preliminary data.</text>
</comment>
<gene>
    <name evidence="1" type="ORF">LCGC14_1197890</name>
</gene>
<protein>
    <recommendedName>
        <fullName evidence="2">Short-chain dehydrogenase/reductase SDR</fullName>
    </recommendedName>
</protein>
<accession>A0A0F9LHS7</accession>
<proteinExistence type="predicted"/>
<name>A0A0F9LHS7_9ZZZZ</name>
<organism evidence="1">
    <name type="scientific">marine sediment metagenome</name>
    <dbReference type="NCBI Taxonomy" id="412755"/>
    <lineage>
        <taxon>unclassified sequences</taxon>
        <taxon>metagenomes</taxon>
        <taxon>ecological metagenomes</taxon>
    </lineage>
</organism>
<dbReference type="EMBL" id="LAZR01006134">
    <property type="protein sequence ID" value="KKM94484.1"/>
    <property type="molecule type" value="Genomic_DNA"/>
</dbReference>
<dbReference type="AlphaFoldDB" id="A0A0F9LHS7"/>
<reference evidence="1" key="1">
    <citation type="journal article" date="2015" name="Nature">
        <title>Complex archaea that bridge the gap between prokaryotes and eukaryotes.</title>
        <authorList>
            <person name="Spang A."/>
            <person name="Saw J.H."/>
            <person name="Jorgensen S.L."/>
            <person name="Zaremba-Niedzwiedzka K."/>
            <person name="Martijn J."/>
            <person name="Lind A.E."/>
            <person name="van Eijk R."/>
            <person name="Schleper C."/>
            <person name="Guy L."/>
            <person name="Ettema T.J."/>
        </authorList>
    </citation>
    <scope>NUCLEOTIDE SEQUENCE</scope>
</reference>
<sequence>MEYSKHSKKFKNKVAVITGAVSSNGLGIVKRAVSFEMKRINKIQ</sequence>